<gene>
    <name evidence="1" type="ORF">AALP_AAs39653U000100</name>
</gene>
<dbReference type="Proteomes" id="UP000029120">
    <property type="component" value="Unassembled WGS sequence"/>
</dbReference>
<dbReference type="AlphaFoldDB" id="A0A087FZJ1"/>
<evidence type="ECO:0000313" key="1">
    <source>
        <dbReference type="EMBL" id="KFK23043.1"/>
    </source>
</evidence>
<name>A0A087FZJ1_ARAAL</name>
<proteinExistence type="predicted"/>
<organism evidence="1 2">
    <name type="scientific">Arabis alpina</name>
    <name type="common">Alpine rock-cress</name>
    <dbReference type="NCBI Taxonomy" id="50452"/>
    <lineage>
        <taxon>Eukaryota</taxon>
        <taxon>Viridiplantae</taxon>
        <taxon>Streptophyta</taxon>
        <taxon>Embryophyta</taxon>
        <taxon>Tracheophyta</taxon>
        <taxon>Spermatophyta</taxon>
        <taxon>Magnoliopsida</taxon>
        <taxon>eudicotyledons</taxon>
        <taxon>Gunneridae</taxon>
        <taxon>Pentapetalae</taxon>
        <taxon>rosids</taxon>
        <taxon>malvids</taxon>
        <taxon>Brassicales</taxon>
        <taxon>Brassicaceae</taxon>
        <taxon>Arabideae</taxon>
        <taxon>Arabis</taxon>
    </lineage>
</organism>
<accession>A0A087FZJ1</accession>
<feature type="non-terminal residue" evidence="1">
    <location>
        <position position="1"/>
    </location>
</feature>
<evidence type="ECO:0000313" key="2">
    <source>
        <dbReference type="Proteomes" id="UP000029120"/>
    </source>
</evidence>
<keyword evidence="2" id="KW-1185">Reference proteome</keyword>
<protein>
    <submittedName>
        <fullName evidence="1">Uncharacterized protein</fullName>
    </submittedName>
</protein>
<sequence length="17" mass="1931">LAPCNELLQCQTSIQRN</sequence>
<dbReference type="EMBL" id="KL983018">
    <property type="protein sequence ID" value="KFK23043.1"/>
    <property type="molecule type" value="Genomic_DNA"/>
</dbReference>
<reference evidence="2" key="1">
    <citation type="journal article" date="2015" name="Nat. Plants">
        <title>Genome expansion of Arabis alpina linked with retrotransposition and reduced symmetric DNA methylation.</title>
        <authorList>
            <person name="Willing E.M."/>
            <person name="Rawat V."/>
            <person name="Mandakova T."/>
            <person name="Maumus F."/>
            <person name="James G.V."/>
            <person name="Nordstroem K.J."/>
            <person name="Becker C."/>
            <person name="Warthmann N."/>
            <person name="Chica C."/>
            <person name="Szarzynska B."/>
            <person name="Zytnicki M."/>
            <person name="Albani M.C."/>
            <person name="Kiefer C."/>
            <person name="Bergonzi S."/>
            <person name="Castaings L."/>
            <person name="Mateos J.L."/>
            <person name="Berns M.C."/>
            <person name="Bujdoso N."/>
            <person name="Piofczyk T."/>
            <person name="de Lorenzo L."/>
            <person name="Barrero-Sicilia C."/>
            <person name="Mateos I."/>
            <person name="Piednoel M."/>
            <person name="Hagmann J."/>
            <person name="Chen-Min-Tao R."/>
            <person name="Iglesias-Fernandez R."/>
            <person name="Schuster S.C."/>
            <person name="Alonso-Blanco C."/>
            <person name="Roudier F."/>
            <person name="Carbonero P."/>
            <person name="Paz-Ares J."/>
            <person name="Davis S.J."/>
            <person name="Pecinka A."/>
            <person name="Quesneville H."/>
            <person name="Colot V."/>
            <person name="Lysak M.A."/>
            <person name="Weigel D."/>
            <person name="Coupland G."/>
            <person name="Schneeberger K."/>
        </authorList>
    </citation>
    <scope>NUCLEOTIDE SEQUENCE [LARGE SCALE GENOMIC DNA]</scope>
    <source>
        <strain evidence="2">cv. Pajares</strain>
    </source>
</reference>